<organism evidence="4">
    <name type="scientific">Spirodela intermedia</name>
    <name type="common">Intermediate duckweed</name>
    <dbReference type="NCBI Taxonomy" id="51605"/>
    <lineage>
        <taxon>Eukaryota</taxon>
        <taxon>Viridiplantae</taxon>
        <taxon>Streptophyta</taxon>
        <taxon>Embryophyta</taxon>
        <taxon>Tracheophyta</taxon>
        <taxon>Spermatophyta</taxon>
        <taxon>Magnoliopsida</taxon>
        <taxon>Liliopsida</taxon>
        <taxon>Araceae</taxon>
        <taxon>Lemnoideae</taxon>
        <taxon>Spirodela</taxon>
    </lineage>
</organism>
<dbReference type="Pfam" id="PF10033">
    <property type="entry name" value="ATG13"/>
    <property type="match status" value="1"/>
</dbReference>
<evidence type="ECO:0000313" key="4">
    <source>
        <dbReference type="EMBL" id="CAA2629141.1"/>
    </source>
</evidence>
<dbReference type="GO" id="GO:0000407">
    <property type="term" value="C:phagophore assembly site"/>
    <property type="evidence" value="ECO:0007669"/>
    <property type="project" value="TreeGrafter"/>
</dbReference>
<keyword evidence="5" id="KW-1185">Reference proteome</keyword>
<dbReference type="GO" id="GO:1990316">
    <property type="term" value="C:Atg1/ULK1 kinase complex"/>
    <property type="evidence" value="ECO:0007669"/>
    <property type="project" value="InterPro"/>
</dbReference>
<accession>A0A7I8JF61</accession>
<dbReference type="GO" id="GO:0034497">
    <property type="term" value="P:protein localization to phagophore assembly site"/>
    <property type="evidence" value="ECO:0007669"/>
    <property type="project" value="TreeGrafter"/>
</dbReference>
<feature type="domain" description="Autophagy-related protein 13 N-terminal" evidence="3">
    <location>
        <begin position="32"/>
        <end position="214"/>
    </location>
</feature>
<proteinExistence type="predicted"/>
<evidence type="ECO:0000313" key="5">
    <source>
        <dbReference type="Proteomes" id="UP001189122"/>
    </source>
</evidence>
<dbReference type="EMBL" id="LR743598">
    <property type="protein sequence ID" value="CAA2629141.1"/>
    <property type="molecule type" value="Genomic_DNA"/>
</dbReference>
<dbReference type="EMBL" id="CACRZD030000011">
    <property type="protein sequence ID" value="CAA6668385.1"/>
    <property type="molecule type" value="Genomic_DNA"/>
</dbReference>
<dbReference type="InterPro" id="IPR036570">
    <property type="entry name" value="HORMA_dom_sf"/>
</dbReference>
<evidence type="ECO:0000259" key="3">
    <source>
        <dbReference type="Pfam" id="PF10033"/>
    </source>
</evidence>
<evidence type="ECO:0000256" key="2">
    <source>
        <dbReference type="SAM" id="MobiDB-lite"/>
    </source>
</evidence>
<evidence type="ECO:0000256" key="1">
    <source>
        <dbReference type="ARBA" id="ARBA00023006"/>
    </source>
</evidence>
<protein>
    <recommendedName>
        <fullName evidence="3">Autophagy-related protein 13 N-terminal domain-containing protein</fullName>
    </recommendedName>
</protein>
<name>A0A7I8JF61_SPIIN</name>
<dbReference type="GO" id="GO:0034727">
    <property type="term" value="P:piecemeal microautophagy of the nucleus"/>
    <property type="evidence" value="ECO:0007669"/>
    <property type="project" value="TreeGrafter"/>
</dbReference>
<dbReference type="GO" id="GO:0000423">
    <property type="term" value="P:mitophagy"/>
    <property type="evidence" value="ECO:0007669"/>
    <property type="project" value="TreeGrafter"/>
</dbReference>
<dbReference type="AlphaFoldDB" id="A0A7I8JF61"/>
<dbReference type="PANTHER" id="PTHR13430">
    <property type="match status" value="1"/>
</dbReference>
<reference evidence="4 5" key="1">
    <citation type="submission" date="2019-12" db="EMBL/GenBank/DDBJ databases">
        <authorList>
            <person name="Scholz U."/>
            <person name="Mascher M."/>
            <person name="Fiebig A."/>
        </authorList>
    </citation>
    <scope>NUCLEOTIDE SEQUENCE</scope>
</reference>
<dbReference type="Proteomes" id="UP001189122">
    <property type="component" value="Unassembled WGS sequence"/>
</dbReference>
<dbReference type="Gene3D" id="3.30.900.10">
    <property type="entry name" value="HORMA domain"/>
    <property type="match status" value="1"/>
</dbReference>
<feature type="compositionally biased region" description="Low complexity" evidence="2">
    <location>
        <begin position="116"/>
        <end position="125"/>
    </location>
</feature>
<dbReference type="InterPro" id="IPR040182">
    <property type="entry name" value="ATG13"/>
</dbReference>
<keyword evidence="1" id="KW-0072">Autophagy</keyword>
<feature type="region of interest" description="Disordered" evidence="2">
    <location>
        <begin position="102"/>
        <end position="127"/>
    </location>
</feature>
<sequence>MVEQIITEFFAKSSILSSGRVVQPGSRGLSAALENMDLWGVGESNFAPLVIDVILVRRPSDLDQTHRPPAGVCLEQDEPGTERREKIIERWVVQYESRNSGGCAGMAEPSSGGRGRTTSGSSHSSEMSAAQRKVYKRSIILLRSLYLTVRLLPAYKIFRDLVSTGQVLPFSLAHRISSFVEPFTRVEDEEMQQYAFSPIDTPCGRLCLSVSYLPTLEDLSSEPWTPLSAQLISDYVGSPLADPLKRFECLPSAVPIPTYVSFTRRHSWSNSHRSTPLHLLRLHPPAHAPELPASRRIPSFLFLGGGLLPSPPDCRFQAKPESLQGRATNSGNLLGGLMAACTSPRLLPNTATRLGYLCWMIEKNSWHPPSLPPAIAAVCGVLHLTAPSHIYMECCLCQQPLMFRNLCCNPNWVPFTFFL</sequence>
<dbReference type="InterPro" id="IPR018731">
    <property type="entry name" value="Atg13_N"/>
</dbReference>
<dbReference type="PANTHER" id="PTHR13430:SF15">
    <property type="entry name" value="AUTOPHAGY-RELATED PROTEIN 13B"/>
    <property type="match status" value="1"/>
</dbReference>
<gene>
    <name evidence="4" type="ORF">SI7747_11014779</name>
</gene>
<dbReference type="GO" id="GO:0005829">
    <property type="term" value="C:cytosol"/>
    <property type="evidence" value="ECO:0007669"/>
    <property type="project" value="TreeGrafter"/>
</dbReference>